<organism evidence="3 5">
    <name type="scientific">Flavobacterium lindanitolerans</name>
    <dbReference type="NCBI Taxonomy" id="428988"/>
    <lineage>
        <taxon>Bacteria</taxon>
        <taxon>Pseudomonadati</taxon>
        <taxon>Bacteroidota</taxon>
        <taxon>Flavobacteriia</taxon>
        <taxon>Flavobacteriales</taxon>
        <taxon>Flavobacteriaceae</taxon>
        <taxon>Flavobacterium</taxon>
    </lineage>
</organism>
<dbReference type="EMBL" id="PJND01000007">
    <property type="protein sequence ID" value="PKW28923.1"/>
    <property type="molecule type" value="Genomic_DNA"/>
</dbReference>
<evidence type="ECO:0000313" key="2">
    <source>
        <dbReference type="EMBL" id="PKW28923.1"/>
    </source>
</evidence>
<keyword evidence="4" id="KW-1185">Reference proteome</keyword>
<dbReference type="SUPFAM" id="SSF55729">
    <property type="entry name" value="Acyl-CoA N-acyltransferases (Nat)"/>
    <property type="match status" value="1"/>
</dbReference>
<name>A0A497V9J1_9FLAO</name>
<dbReference type="CDD" id="cd04301">
    <property type="entry name" value="NAT_SF"/>
    <property type="match status" value="1"/>
</dbReference>
<evidence type="ECO:0000259" key="1">
    <source>
        <dbReference type="PROSITE" id="PS51186"/>
    </source>
</evidence>
<reference evidence="2 4" key="1">
    <citation type="submission" date="2017-12" db="EMBL/GenBank/DDBJ databases">
        <title>Genomic Encyclopedia of Type Strains, Phase III (KMG-III): the genomes of soil and plant-associated and newly described type strains.</title>
        <authorList>
            <person name="Whitman W."/>
        </authorList>
    </citation>
    <scope>NUCLEOTIDE SEQUENCE [LARGE SCALE GENOMIC DNA]</scope>
    <source>
        <strain evidence="2 4">IP-10</strain>
    </source>
</reference>
<dbReference type="InterPro" id="IPR000182">
    <property type="entry name" value="GNAT_dom"/>
</dbReference>
<dbReference type="InterPro" id="IPR016181">
    <property type="entry name" value="Acyl_CoA_acyltransferase"/>
</dbReference>
<reference evidence="3 5" key="2">
    <citation type="submission" date="2018-10" db="EMBL/GenBank/DDBJ databases">
        <title>Genomic Encyclopedia of Archaeal and Bacterial Type Strains, Phase II (KMG-II): from individual species to whole genera.</title>
        <authorList>
            <person name="Goeker M."/>
        </authorList>
    </citation>
    <scope>NUCLEOTIDE SEQUENCE [LARGE SCALE GENOMIC DNA]</scope>
    <source>
        <strain evidence="3 5">DSM 21886</strain>
    </source>
</reference>
<dbReference type="Proteomes" id="UP000233767">
    <property type="component" value="Unassembled WGS sequence"/>
</dbReference>
<dbReference type="EMBL" id="RCCB01000010">
    <property type="protein sequence ID" value="RLJ35574.1"/>
    <property type="molecule type" value="Genomic_DNA"/>
</dbReference>
<evidence type="ECO:0000313" key="4">
    <source>
        <dbReference type="Proteomes" id="UP000233767"/>
    </source>
</evidence>
<dbReference type="AlphaFoldDB" id="A0A497V9J1"/>
<comment type="caution">
    <text evidence="3">The sequence shown here is derived from an EMBL/GenBank/DDBJ whole genome shotgun (WGS) entry which is preliminary data.</text>
</comment>
<dbReference type="RefSeq" id="WP_101471009.1">
    <property type="nucleotide sequence ID" value="NZ_PJND01000007.1"/>
</dbReference>
<dbReference type="Gene3D" id="3.40.630.30">
    <property type="match status" value="1"/>
</dbReference>
<dbReference type="Proteomes" id="UP000275027">
    <property type="component" value="Unassembled WGS sequence"/>
</dbReference>
<accession>A0A497V9J1</accession>
<proteinExistence type="predicted"/>
<dbReference type="PROSITE" id="PS51186">
    <property type="entry name" value="GNAT"/>
    <property type="match status" value="1"/>
</dbReference>
<dbReference type="GO" id="GO:0016747">
    <property type="term" value="F:acyltransferase activity, transferring groups other than amino-acyl groups"/>
    <property type="evidence" value="ECO:0007669"/>
    <property type="project" value="InterPro"/>
</dbReference>
<dbReference type="Pfam" id="PF13673">
    <property type="entry name" value="Acetyltransf_10"/>
    <property type="match status" value="1"/>
</dbReference>
<feature type="domain" description="N-acetyltransferase" evidence="1">
    <location>
        <begin position="8"/>
        <end position="148"/>
    </location>
</feature>
<evidence type="ECO:0000313" key="3">
    <source>
        <dbReference type="EMBL" id="RLJ35574.1"/>
    </source>
</evidence>
<protein>
    <submittedName>
        <fullName evidence="3">ElaA protein</fullName>
    </submittedName>
</protein>
<gene>
    <name evidence="2" type="ORF">B0G92_0551</name>
    <name evidence="3" type="ORF">CLV50_0955</name>
</gene>
<sequence length="148" mass="17594">MSLIWKIKPFKALSLDELYDLLELRTEVFIVEQNCVYQDIDNKDRKAIHLIGEFDGETVAYCRLFKAGDYFDESSIGRVIVKEKYRDRKWGHDLIREAIKAIKDNFDEEKITISAQLYLKKFYESHEFSQTSEEYLEDGIPHIEMKRS</sequence>
<evidence type="ECO:0000313" key="5">
    <source>
        <dbReference type="Proteomes" id="UP000275027"/>
    </source>
</evidence>